<gene>
    <name evidence="3" type="ORF">QBC33DRAFT_619550</name>
</gene>
<sequence length="286" mass="30862">MAKLSFFTAILMAAAAIADPAPYPPFVTESPSPVSVKKLPFFGHKSGNYQPNTHNSNATKTHKPGKRETGEWVQIPADARWDNTNIQDGIGNGWDGYTMHWGSGGSWDGWPTRNNWVSFQNMFDNNKDFMFSSCSQFGQANNDGPEIGAIWDSIQQVAAETGVDHRLILAVILQESGGCVRAPTSNYGVRNPGLMQCHNGDGTCNSDLTGQVQHPCPTGVITQMVREGTAGTNSGDGLANCINQSGWSNDADFYRAARIYNSGEVDASGRLECGIATRCYASDIAK</sequence>
<dbReference type="RefSeq" id="XP_060283650.1">
    <property type="nucleotide sequence ID" value="XM_060432740.1"/>
</dbReference>
<reference evidence="3" key="1">
    <citation type="submission" date="2023-06" db="EMBL/GenBank/DDBJ databases">
        <title>Genome-scale phylogeny and comparative genomics of the fungal order Sordariales.</title>
        <authorList>
            <consortium name="Lawrence Berkeley National Laboratory"/>
            <person name="Hensen N."/>
            <person name="Bonometti L."/>
            <person name="Westerberg I."/>
            <person name="Brannstrom I.O."/>
            <person name="Guillou S."/>
            <person name="Cros-Aarteil S."/>
            <person name="Calhoun S."/>
            <person name="Haridas S."/>
            <person name="Kuo A."/>
            <person name="Mondo S."/>
            <person name="Pangilinan J."/>
            <person name="Riley R."/>
            <person name="Labutti K."/>
            <person name="Andreopoulos B."/>
            <person name="Lipzen A."/>
            <person name="Chen C."/>
            <person name="Yanf M."/>
            <person name="Daum C."/>
            <person name="Ng V."/>
            <person name="Clum A."/>
            <person name="Steindorff A."/>
            <person name="Ohm R."/>
            <person name="Martin F."/>
            <person name="Silar P."/>
            <person name="Natvig D."/>
            <person name="Lalanne C."/>
            <person name="Gautier V."/>
            <person name="Ament-Velasquez S.L."/>
            <person name="Kruys A."/>
            <person name="Hutchinson M.I."/>
            <person name="Powell A.J."/>
            <person name="Barry K."/>
            <person name="Miller A.N."/>
            <person name="Grigoriev I.V."/>
            <person name="Debuchy R."/>
            <person name="Gladieux P."/>
            <person name="Thoren M.H."/>
            <person name="Johannesson H."/>
        </authorList>
    </citation>
    <scope>NUCLEOTIDE SEQUENCE</scope>
    <source>
        <strain evidence="3">8032-3</strain>
    </source>
</reference>
<evidence type="ECO:0008006" key="5">
    <source>
        <dbReference type="Google" id="ProtNLM"/>
    </source>
</evidence>
<dbReference type="InterPro" id="IPR023346">
    <property type="entry name" value="Lysozyme-like_dom_sf"/>
</dbReference>
<feature type="region of interest" description="Disordered" evidence="1">
    <location>
        <begin position="48"/>
        <end position="67"/>
    </location>
</feature>
<feature type="chain" id="PRO_5042571832" description="Transglycosylase SLT domain-containing protein" evidence="2">
    <location>
        <begin position="19"/>
        <end position="286"/>
    </location>
</feature>
<evidence type="ECO:0000313" key="3">
    <source>
        <dbReference type="EMBL" id="KAK1767437.1"/>
    </source>
</evidence>
<name>A0AAJ0C2D2_9PEZI</name>
<organism evidence="3 4">
    <name type="scientific">Phialemonium atrogriseum</name>
    <dbReference type="NCBI Taxonomy" id="1093897"/>
    <lineage>
        <taxon>Eukaryota</taxon>
        <taxon>Fungi</taxon>
        <taxon>Dikarya</taxon>
        <taxon>Ascomycota</taxon>
        <taxon>Pezizomycotina</taxon>
        <taxon>Sordariomycetes</taxon>
        <taxon>Sordariomycetidae</taxon>
        <taxon>Cephalothecales</taxon>
        <taxon>Cephalothecaceae</taxon>
        <taxon>Phialemonium</taxon>
    </lineage>
</organism>
<evidence type="ECO:0000256" key="1">
    <source>
        <dbReference type="SAM" id="MobiDB-lite"/>
    </source>
</evidence>
<evidence type="ECO:0000313" key="4">
    <source>
        <dbReference type="Proteomes" id="UP001244011"/>
    </source>
</evidence>
<dbReference type="SUPFAM" id="SSF53955">
    <property type="entry name" value="Lysozyme-like"/>
    <property type="match status" value="1"/>
</dbReference>
<comment type="caution">
    <text evidence="3">The sequence shown here is derived from an EMBL/GenBank/DDBJ whole genome shotgun (WGS) entry which is preliminary data.</text>
</comment>
<dbReference type="GeneID" id="85315927"/>
<dbReference type="Gene3D" id="1.10.530.10">
    <property type="match status" value="1"/>
</dbReference>
<feature type="compositionally biased region" description="Polar residues" evidence="1">
    <location>
        <begin position="48"/>
        <end position="59"/>
    </location>
</feature>
<evidence type="ECO:0000256" key="2">
    <source>
        <dbReference type="SAM" id="SignalP"/>
    </source>
</evidence>
<proteinExistence type="predicted"/>
<keyword evidence="4" id="KW-1185">Reference proteome</keyword>
<protein>
    <recommendedName>
        <fullName evidence="5">Transglycosylase SLT domain-containing protein</fullName>
    </recommendedName>
</protein>
<dbReference type="Proteomes" id="UP001244011">
    <property type="component" value="Unassembled WGS sequence"/>
</dbReference>
<dbReference type="AlphaFoldDB" id="A0AAJ0C2D2"/>
<dbReference type="EMBL" id="MU839008">
    <property type="protein sequence ID" value="KAK1767437.1"/>
    <property type="molecule type" value="Genomic_DNA"/>
</dbReference>
<feature type="signal peptide" evidence="2">
    <location>
        <begin position="1"/>
        <end position="18"/>
    </location>
</feature>
<keyword evidence="2" id="KW-0732">Signal</keyword>
<accession>A0AAJ0C2D2</accession>